<gene>
    <name evidence="2" type="ORF">B0I36DRAFT_367788</name>
</gene>
<name>A0A9P9BL64_9PEZI</name>
<comment type="caution">
    <text evidence="2">The sequence shown here is derived from an EMBL/GenBank/DDBJ whole genome shotgun (WGS) entry which is preliminary data.</text>
</comment>
<dbReference type="EMBL" id="JAGTJQ010000010">
    <property type="protein sequence ID" value="KAH7021372.1"/>
    <property type="molecule type" value="Genomic_DNA"/>
</dbReference>
<evidence type="ECO:0000313" key="2">
    <source>
        <dbReference type="EMBL" id="KAH7021372.1"/>
    </source>
</evidence>
<dbReference type="AlphaFoldDB" id="A0A9P9BL64"/>
<dbReference type="GeneID" id="70189069"/>
<reference evidence="2" key="1">
    <citation type="journal article" date="2021" name="Nat. Commun.">
        <title>Genetic determinants of endophytism in the Arabidopsis root mycobiome.</title>
        <authorList>
            <person name="Mesny F."/>
            <person name="Miyauchi S."/>
            <person name="Thiergart T."/>
            <person name="Pickel B."/>
            <person name="Atanasova L."/>
            <person name="Karlsson M."/>
            <person name="Huettel B."/>
            <person name="Barry K.W."/>
            <person name="Haridas S."/>
            <person name="Chen C."/>
            <person name="Bauer D."/>
            <person name="Andreopoulos W."/>
            <person name="Pangilinan J."/>
            <person name="LaButti K."/>
            <person name="Riley R."/>
            <person name="Lipzen A."/>
            <person name="Clum A."/>
            <person name="Drula E."/>
            <person name="Henrissat B."/>
            <person name="Kohler A."/>
            <person name="Grigoriev I.V."/>
            <person name="Martin F.M."/>
            <person name="Hacquard S."/>
        </authorList>
    </citation>
    <scope>NUCLEOTIDE SEQUENCE</scope>
    <source>
        <strain evidence="2">MPI-CAGE-CH-0230</strain>
    </source>
</reference>
<keyword evidence="3" id="KW-1185">Reference proteome</keyword>
<keyword evidence="1" id="KW-0732">Signal</keyword>
<proteinExistence type="predicted"/>
<evidence type="ECO:0000313" key="3">
    <source>
        <dbReference type="Proteomes" id="UP000756346"/>
    </source>
</evidence>
<dbReference type="OrthoDB" id="3544386at2759"/>
<dbReference type="RefSeq" id="XP_046007573.1">
    <property type="nucleotide sequence ID" value="XM_046159523.1"/>
</dbReference>
<protein>
    <submittedName>
        <fullName evidence="2">Uncharacterized protein</fullName>
    </submittedName>
</protein>
<evidence type="ECO:0000256" key="1">
    <source>
        <dbReference type="SAM" id="SignalP"/>
    </source>
</evidence>
<organism evidence="2 3">
    <name type="scientific">Microdochium trichocladiopsis</name>
    <dbReference type="NCBI Taxonomy" id="1682393"/>
    <lineage>
        <taxon>Eukaryota</taxon>
        <taxon>Fungi</taxon>
        <taxon>Dikarya</taxon>
        <taxon>Ascomycota</taxon>
        <taxon>Pezizomycotina</taxon>
        <taxon>Sordariomycetes</taxon>
        <taxon>Xylariomycetidae</taxon>
        <taxon>Xylariales</taxon>
        <taxon>Microdochiaceae</taxon>
        <taxon>Microdochium</taxon>
    </lineage>
</organism>
<feature type="chain" id="PRO_5040219976" evidence="1">
    <location>
        <begin position="22"/>
        <end position="378"/>
    </location>
</feature>
<dbReference type="Proteomes" id="UP000756346">
    <property type="component" value="Unassembled WGS sequence"/>
</dbReference>
<feature type="signal peptide" evidence="1">
    <location>
        <begin position="1"/>
        <end position="21"/>
    </location>
</feature>
<sequence>MRFFASSMLAAVAVISDVVHAAEPSCNKPPVKSCSLAIQSTKTRTASLTSFCSSVLGCKATTTTLTGGSTITVTKTITTIETYTEEEIVSEEYETTTFDHTETTYTEVATETSRPTWTVEKFVITTKKAGARGVEDGTRHPKDLRAGSTSICPPADETKACSCLIGGCAPPVTKDNRPTKTVRTTDTSYLFTTKGITYTNIIYEPILHTDTISYTYTEISGYLSTHTTTIKCTPGATSSATSFSIEAAFTSDIDQATVYSIDDQGRLISRHLNGTHFANVDGYNDFQLVHMMTRDEVQRRGYDYLRCSMKPPSGKYPGGFKELYCLADGGVWQRDIWNYCPIYKEWFNAPLVLGDEWSETAPDCFAIVFLIKPVCGWV</sequence>
<accession>A0A9P9BL64</accession>